<organism evidence="7">
    <name type="scientific">Clastoptera arizonana</name>
    <name type="common">Arizona spittle bug</name>
    <dbReference type="NCBI Taxonomy" id="38151"/>
    <lineage>
        <taxon>Eukaryota</taxon>
        <taxon>Metazoa</taxon>
        <taxon>Ecdysozoa</taxon>
        <taxon>Arthropoda</taxon>
        <taxon>Hexapoda</taxon>
        <taxon>Insecta</taxon>
        <taxon>Pterygota</taxon>
        <taxon>Neoptera</taxon>
        <taxon>Paraneoptera</taxon>
        <taxon>Hemiptera</taxon>
        <taxon>Auchenorrhyncha</taxon>
        <taxon>Cercopoidea</taxon>
        <taxon>Clastopteridae</taxon>
        <taxon>Clastoptera</taxon>
    </lineage>
</organism>
<evidence type="ECO:0000256" key="1">
    <source>
        <dbReference type="ARBA" id="ARBA00004167"/>
    </source>
</evidence>
<evidence type="ECO:0000259" key="6">
    <source>
        <dbReference type="Pfam" id="PF19737"/>
    </source>
</evidence>
<evidence type="ECO:0000256" key="5">
    <source>
        <dbReference type="SAM" id="Phobius"/>
    </source>
</evidence>
<feature type="transmembrane region" description="Helical" evidence="5">
    <location>
        <begin position="21"/>
        <end position="47"/>
    </location>
</feature>
<dbReference type="GO" id="GO:0016020">
    <property type="term" value="C:membrane"/>
    <property type="evidence" value="ECO:0007669"/>
    <property type="project" value="UniProtKB-SubCell"/>
</dbReference>
<dbReference type="InterPro" id="IPR009644">
    <property type="entry name" value="FKTN/MNN4/W02B3.4-1"/>
</dbReference>
<proteinExistence type="predicted"/>
<evidence type="ECO:0000256" key="4">
    <source>
        <dbReference type="ARBA" id="ARBA00023136"/>
    </source>
</evidence>
<dbReference type="InterPro" id="IPR045587">
    <property type="entry name" value="FKTN_N"/>
</dbReference>
<dbReference type="EMBL" id="GEDC01015144">
    <property type="protein sequence ID" value="JAS22154.1"/>
    <property type="molecule type" value="Transcribed_RNA"/>
</dbReference>
<dbReference type="Pfam" id="PF19737">
    <property type="entry name" value="FKTN_N"/>
    <property type="match status" value="1"/>
</dbReference>
<reference evidence="7" key="1">
    <citation type="submission" date="2015-12" db="EMBL/GenBank/DDBJ databases">
        <title>De novo transcriptome assembly of four potential Pierce s Disease insect vectors from Arizona vineyards.</title>
        <authorList>
            <person name="Tassone E.E."/>
        </authorList>
    </citation>
    <scope>NUCLEOTIDE SEQUENCE</scope>
</reference>
<evidence type="ECO:0000313" key="7">
    <source>
        <dbReference type="EMBL" id="JAS22154.1"/>
    </source>
</evidence>
<comment type="subcellular location">
    <subcellularLocation>
        <location evidence="1">Membrane</location>
        <topology evidence="1">Single-pass membrane protein</topology>
    </subcellularLocation>
</comment>
<dbReference type="PANTHER" id="PTHR15407:SF28">
    <property type="entry name" value="RIBITOL-5-PHOSPHATE TRANSFERASE FKTN"/>
    <property type="match status" value="1"/>
</dbReference>
<name>A0A1B6D8Y6_9HEMI</name>
<keyword evidence="3 5" id="KW-1133">Transmembrane helix</keyword>
<keyword evidence="2 5" id="KW-0812">Transmembrane</keyword>
<keyword evidence="4 5" id="KW-0472">Membrane</keyword>
<evidence type="ECO:0000256" key="3">
    <source>
        <dbReference type="ARBA" id="ARBA00022989"/>
    </source>
</evidence>
<gene>
    <name evidence="7" type="ORF">g.13321</name>
</gene>
<protein>
    <recommendedName>
        <fullName evidence="6">Ribitol-5-phosphate transferase FKTN N-terminal domain-containing protein</fullName>
    </recommendedName>
</protein>
<dbReference type="PANTHER" id="PTHR15407">
    <property type="entry name" value="FUKUTIN-RELATED"/>
    <property type="match status" value="1"/>
</dbReference>
<accession>A0A1B6D8Y6</accession>
<evidence type="ECO:0000256" key="2">
    <source>
        <dbReference type="ARBA" id="ARBA00022692"/>
    </source>
</evidence>
<feature type="domain" description="Ribitol-5-phosphate transferase FKTN N-terminal" evidence="6">
    <location>
        <begin position="143"/>
        <end position="298"/>
    </location>
</feature>
<dbReference type="AlphaFoldDB" id="A0A1B6D8Y6"/>
<sequence length="392" mass="46024">MILRSGFIKRISFRTLKSKSYMPFCLYVGLLSLFLQVLIFLSILFLLDEDFEWKLFSRVSQSIKNTTEVHTHQLKKLKDLKFVLGILFNLGIKAIVLNKYILFKENQTNSGSNVISKCIICNDFGDTDIVLGISSIEINNKTGNRMVEEMENYKFVVETFYNSKPIQYISELAGRQIAYIFKKTLLFHLVILHPREDNVWWYGDIHSDLNSLNKLHTFGLQYKDLHLMKHEGLLERFELIPHTIEKDKFIYFPKAIPKFIDSLENSRFVECNKTRADIFYKQYQPDRSPVATKFRHRAWKLLARTKTILDSLRITFWLSSGTCLGYYRECNIIAHSKDVDLGLWADDYTPKIITEMKKHGSNLKIWLGRPNDSLELSFIDQMGIKLDMFFFL</sequence>